<evidence type="ECO:0000256" key="10">
    <source>
        <dbReference type="PIRSR" id="PIRSR634015-2"/>
    </source>
</evidence>
<dbReference type="Pfam" id="PF01433">
    <property type="entry name" value="Peptidase_M1"/>
    <property type="match status" value="1"/>
</dbReference>
<keyword evidence="4" id="KW-0645">Protease</keyword>
<dbReference type="Gene3D" id="1.25.40.320">
    <property type="entry name" value="Peptidase M1, leukotriene A4 hydrolase/aminopeptidase C-terminal domain"/>
    <property type="match status" value="1"/>
</dbReference>
<dbReference type="InterPro" id="IPR014782">
    <property type="entry name" value="Peptidase_M1_dom"/>
</dbReference>
<dbReference type="Gene3D" id="2.60.40.1730">
    <property type="entry name" value="tricorn interacting facor f3 domain"/>
    <property type="match status" value="1"/>
</dbReference>
<keyword evidence="7 11" id="KW-0862">Zinc</keyword>
<feature type="binding site" evidence="11">
    <location>
        <position position="320"/>
    </location>
    <ligand>
        <name>Zn(2+)</name>
        <dbReference type="ChEBI" id="CHEBI:29105"/>
        <note>catalytic</note>
    </ligand>
</feature>
<dbReference type="SUPFAM" id="SSF63737">
    <property type="entry name" value="Leukotriene A4 hydrolase N-terminal domain"/>
    <property type="match status" value="1"/>
</dbReference>
<reference evidence="13 14" key="2">
    <citation type="journal article" date="2012" name="Open Biol.">
        <title>Characteristics of nucleosomes and linker DNA regions on the genome of the basidiomycete Mixia osmundae revealed by mono- and dinucleosome mapping.</title>
        <authorList>
            <person name="Nishida H."/>
            <person name="Kondo S."/>
            <person name="Matsumoto T."/>
            <person name="Suzuki Y."/>
            <person name="Yoshikawa H."/>
            <person name="Taylor T.D."/>
            <person name="Sugiyama J."/>
        </authorList>
    </citation>
    <scope>NUCLEOTIDE SEQUENCE [LARGE SCALE GENOMIC DNA]</scope>
    <source>
        <strain evidence="14">CBS 9802 / IAM 14324 / JCM 22182 / KY 12970</strain>
    </source>
</reference>
<dbReference type="InterPro" id="IPR015211">
    <property type="entry name" value="Peptidase_M1_C"/>
</dbReference>
<dbReference type="FunFam" id="1.10.390.10:FF:000003">
    <property type="entry name" value="Leukotriene A(4) hydrolase"/>
    <property type="match status" value="1"/>
</dbReference>
<dbReference type="GO" id="GO:0006508">
    <property type="term" value="P:proteolysis"/>
    <property type="evidence" value="ECO:0007669"/>
    <property type="project" value="UniProtKB-KW"/>
</dbReference>
<protein>
    <recommendedName>
        <fullName evidence="12">Peptidase M1 leukotriene A4 hydrolase/aminopeptidase C-terminal domain-containing protein</fullName>
    </recommendedName>
</protein>
<feature type="binding site" evidence="10">
    <location>
        <begin position="567"/>
        <end position="569"/>
    </location>
    <ligand>
        <name>a peptide</name>
        <dbReference type="ChEBI" id="CHEBI:60466"/>
    </ligand>
</feature>
<evidence type="ECO:0000256" key="1">
    <source>
        <dbReference type="ARBA" id="ARBA00004496"/>
    </source>
</evidence>
<accession>G7E091</accession>
<dbReference type="STRING" id="764103.G7E091"/>
<dbReference type="Gene3D" id="3.30.2010.30">
    <property type="match status" value="1"/>
</dbReference>
<dbReference type="InterPro" id="IPR016024">
    <property type="entry name" value="ARM-type_fold"/>
</dbReference>
<dbReference type="FunFam" id="3.30.2010.30:FF:000001">
    <property type="entry name" value="Leukotriene A(4) hydrolase"/>
    <property type="match status" value="1"/>
</dbReference>
<dbReference type="Pfam" id="PF17900">
    <property type="entry name" value="Peptidase_M1_N"/>
    <property type="match status" value="1"/>
</dbReference>
<dbReference type="InterPro" id="IPR034015">
    <property type="entry name" value="M1_LTA4H"/>
</dbReference>
<evidence type="ECO:0000256" key="9">
    <source>
        <dbReference type="PIRSR" id="PIRSR634015-1"/>
    </source>
</evidence>
<dbReference type="EMBL" id="BABT02000076">
    <property type="protein sequence ID" value="GAA96251.1"/>
    <property type="molecule type" value="Genomic_DNA"/>
</dbReference>
<keyword evidence="3" id="KW-0963">Cytoplasm</keyword>
<comment type="cofactor">
    <cofactor evidence="11">
        <name>Zn(2+)</name>
        <dbReference type="ChEBI" id="CHEBI:29105"/>
    </cofactor>
    <text evidence="11">Binds 1 zinc ion per subunit.</text>
</comment>
<dbReference type="SUPFAM" id="SSF55486">
    <property type="entry name" value="Metalloproteases ('zincins'), catalytic domain"/>
    <property type="match status" value="1"/>
</dbReference>
<dbReference type="HOGENOM" id="CLU_014505_1_2_1"/>
<feature type="binding site" evidence="11">
    <location>
        <position position="301"/>
    </location>
    <ligand>
        <name>Zn(2+)</name>
        <dbReference type="ChEBI" id="CHEBI:29105"/>
        <note>catalytic</note>
    </ligand>
</feature>
<evidence type="ECO:0000259" key="12">
    <source>
        <dbReference type="SMART" id="SM01263"/>
    </source>
</evidence>
<keyword evidence="6" id="KW-0378">Hydrolase</keyword>
<dbReference type="InterPro" id="IPR038502">
    <property type="entry name" value="M1_LTA-4_hydro/amino_C_sf"/>
</dbReference>
<dbReference type="InterPro" id="IPR049980">
    <property type="entry name" value="LTA4H_cat"/>
</dbReference>
<dbReference type="InterPro" id="IPR042097">
    <property type="entry name" value="Aminopeptidase_N-like_N_sf"/>
</dbReference>
<dbReference type="PANTHER" id="PTHR45726:SF3">
    <property type="entry name" value="LEUKOTRIENE A-4 HYDROLASE"/>
    <property type="match status" value="1"/>
</dbReference>
<keyword evidence="5 11" id="KW-0479">Metal-binding</keyword>
<dbReference type="OMA" id="CTALQWM"/>
<dbReference type="InterPro" id="IPR027268">
    <property type="entry name" value="Peptidase_M4/M1_CTD_sf"/>
</dbReference>
<evidence type="ECO:0000256" key="5">
    <source>
        <dbReference type="ARBA" id="ARBA00022723"/>
    </source>
</evidence>
<evidence type="ECO:0000313" key="13">
    <source>
        <dbReference type="EMBL" id="GAA96251.1"/>
    </source>
</evidence>
<dbReference type="FunCoup" id="G7E091">
    <property type="interactions" value="528"/>
</dbReference>
<dbReference type="FunFam" id="2.60.40.1730:FF:000004">
    <property type="entry name" value="Leukotriene A(4) hydrolase"/>
    <property type="match status" value="1"/>
</dbReference>
<comment type="caution">
    <text evidence="13">The sequence shown here is derived from an EMBL/GenBank/DDBJ whole genome shotgun (WGS) entry which is preliminary data.</text>
</comment>
<dbReference type="RefSeq" id="XP_014570868.1">
    <property type="nucleotide sequence ID" value="XM_014715382.1"/>
</dbReference>
<proteinExistence type="inferred from homology"/>
<organism evidence="13 14">
    <name type="scientific">Mixia osmundae (strain CBS 9802 / IAM 14324 / JCM 22182 / KY 12970)</name>
    <dbReference type="NCBI Taxonomy" id="764103"/>
    <lineage>
        <taxon>Eukaryota</taxon>
        <taxon>Fungi</taxon>
        <taxon>Dikarya</taxon>
        <taxon>Basidiomycota</taxon>
        <taxon>Pucciniomycotina</taxon>
        <taxon>Mixiomycetes</taxon>
        <taxon>Mixiales</taxon>
        <taxon>Mixiaceae</taxon>
        <taxon>Mixia</taxon>
    </lineage>
</organism>
<dbReference type="eggNOG" id="KOG1047">
    <property type="taxonomic scope" value="Eukaryota"/>
</dbReference>
<evidence type="ECO:0000256" key="4">
    <source>
        <dbReference type="ARBA" id="ARBA00022670"/>
    </source>
</evidence>
<evidence type="ECO:0000256" key="3">
    <source>
        <dbReference type="ARBA" id="ARBA00022490"/>
    </source>
</evidence>
<gene>
    <name evidence="13" type="primary">Mo02915</name>
    <name evidence="13" type="ORF">E5Q_02915</name>
</gene>
<dbReference type="OrthoDB" id="79562at2759"/>
<dbReference type="SMART" id="SM01263">
    <property type="entry name" value="Leuk-A4-hydro_C"/>
    <property type="match status" value="1"/>
</dbReference>
<feature type="active site" description="Proton acceptor" evidence="9">
    <location>
        <position position="298"/>
    </location>
</feature>
<evidence type="ECO:0000256" key="7">
    <source>
        <dbReference type="ARBA" id="ARBA00022833"/>
    </source>
</evidence>
<dbReference type="CDD" id="cd09599">
    <property type="entry name" value="M1_LTA4H"/>
    <property type="match status" value="1"/>
</dbReference>
<feature type="binding site" evidence="11">
    <location>
        <position position="297"/>
    </location>
    <ligand>
        <name>Zn(2+)</name>
        <dbReference type="ChEBI" id="CHEBI:29105"/>
        <note>catalytic</note>
    </ligand>
</feature>
<dbReference type="SUPFAM" id="SSF48371">
    <property type="entry name" value="ARM repeat"/>
    <property type="match status" value="1"/>
</dbReference>
<keyword evidence="14" id="KW-1185">Reference proteome</keyword>
<dbReference type="PANTHER" id="PTHR45726">
    <property type="entry name" value="LEUKOTRIENE A-4 HYDROLASE"/>
    <property type="match status" value="1"/>
</dbReference>
<dbReference type="Pfam" id="PF09127">
    <property type="entry name" value="Leuk-A4-hydro_C"/>
    <property type="match status" value="1"/>
</dbReference>
<dbReference type="GO" id="GO:0005829">
    <property type="term" value="C:cytosol"/>
    <property type="evidence" value="ECO:0007669"/>
    <property type="project" value="TreeGrafter"/>
</dbReference>
<feature type="binding site" evidence="10">
    <location>
        <begin position="268"/>
        <end position="273"/>
    </location>
    <ligand>
        <name>a peptide</name>
        <dbReference type="ChEBI" id="CHEBI:60466"/>
    </ligand>
</feature>
<reference evidence="13 14" key="1">
    <citation type="journal article" date="2011" name="J. Gen. Appl. Microbiol.">
        <title>Draft genome sequencing of the enigmatic basidiomycete Mixia osmundae.</title>
        <authorList>
            <person name="Nishida H."/>
            <person name="Nagatsuka Y."/>
            <person name="Sugiyama J."/>
        </authorList>
    </citation>
    <scope>NUCLEOTIDE SEQUENCE [LARGE SCALE GENOMIC DNA]</scope>
    <source>
        <strain evidence="14">CBS 9802 / IAM 14324 / JCM 22182 / KY 12970</strain>
    </source>
</reference>
<dbReference type="FunFam" id="1.25.40.320:FF:000001">
    <property type="entry name" value="Leukotriene A(4) hydrolase"/>
    <property type="match status" value="1"/>
</dbReference>
<dbReference type="GO" id="GO:0004301">
    <property type="term" value="F:epoxide hydrolase activity"/>
    <property type="evidence" value="ECO:0007669"/>
    <property type="project" value="TreeGrafter"/>
</dbReference>
<evidence type="ECO:0000256" key="11">
    <source>
        <dbReference type="PIRSR" id="PIRSR634015-3"/>
    </source>
</evidence>
<dbReference type="GO" id="GO:0008270">
    <property type="term" value="F:zinc ion binding"/>
    <property type="evidence" value="ECO:0007669"/>
    <property type="project" value="InterPro"/>
</dbReference>
<dbReference type="InterPro" id="IPR001930">
    <property type="entry name" value="Peptidase_M1"/>
</dbReference>
<comment type="similarity">
    <text evidence="2">Belongs to the peptidase M1 family.</text>
</comment>
<comment type="subcellular location">
    <subcellularLocation>
        <location evidence="1">Cytoplasm</location>
    </subcellularLocation>
</comment>
<evidence type="ECO:0000256" key="2">
    <source>
        <dbReference type="ARBA" id="ARBA00010136"/>
    </source>
</evidence>
<evidence type="ECO:0000313" key="14">
    <source>
        <dbReference type="Proteomes" id="UP000009131"/>
    </source>
</evidence>
<dbReference type="Proteomes" id="UP000009131">
    <property type="component" value="Unassembled WGS sequence"/>
</dbReference>
<feature type="active site" description="Proton donor" evidence="9">
    <location>
        <position position="386"/>
    </location>
</feature>
<dbReference type="GO" id="GO:0070006">
    <property type="term" value="F:metalloaminopeptidase activity"/>
    <property type="evidence" value="ECO:0007669"/>
    <property type="project" value="UniProtKB-ARBA"/>
</dbReference>
<feature type="domain" description="Peptidase M1 leukotriene A4 hydrolase/aminopeptidase C-terminal" evidence="12">
    <location>
        <begin position="469"/>
        <end position="609"/>
    </location>
</feature>
<sequence>MSFVEADKSTLSNYRDIHTEHAVLTWTIDWSKQLVHGSVEHTMIVKQSGLKHVVFDTSFLDIASVKVAGKDAKWTLAERKGTMGSALTVDLPAVKETDHVKILIAYSTTSQCTALGWLTEGQTGPKKHAFVYSQCQAIHARSLLPCQDTPAHKFTYSASVTSSAPVLLSALRVSPPESDVNELGKEITYSFDQPTRVPSYLIAIASGDLAFKKTGNRTGVWADPTELQAAAWEFEEDIETFLETAESLTSSTYQWSTYSVLVLPKSFPFGGMENPQQTFVTPTLLAGDRSLVDVVAHEASHSWFGNNITCSSWRSFWLNEGWTTYLERLIVGRLHGEPARSFSYIIGATALQKSLQEMRSEPRYQRLVVEYKEGEDPDSAFSSIPYDKGSNLLLHLERKVGGLDVFLPYMADYFATFKNTSLSTEDWRAHLYRYFSKHGGDEAIAKLDAVDWQSWLHGVEMPKMEYDTSLADAAFALAARWSKAQQDGTSSFGPDDLKAFNANQTVVFLERLETHPKLSDEIIHKIDELYKFTQTSNAEIALRWFLVTLKAGLYLQEAADWVTDKGRMKFCRPIYRGLAKNDLELARRTFLEHEAFYHAIAVAQIKKDLGLK</sequence>
<dbReference type="InParanoid" id="G7E091"/>
<dbReference type="Gene3D" id="1.10.390.10">
    <property type="entry name" value="Neutral Protease Domain 2"/>
    <property type="match status" value="1"/>
</dbReference>
<dbReference type="InterPro" id="IPR045357">
    <property type="entry name" value="Aminopeptidase_N-like_N"/>
</dbReference>
<dbReference type="PRINTS" id="PR00756">
    <property type="entry name" value="ALADIPTASE"/>
</dbReference>
<feature type="binding site" evidence="10">
    <location>
        <begin position="134"/>
        <end position="136"/>
    </location>
    <ligand>
        <name>a peptide</name>
        <dbReference type="ChEBI" id="CHEBI:60466"/>
    </ligand>
</feature>
<name>G7E091_MIXOS</name>
<evidence type="ECO:0000256" key="6">
    <source>
        <dbReference type="ARBA" id="ARBA00022801"/>
    </source>
</evidence>
<dbReference type="AlphaFoldDB" id="G7E091"/>
<evidence type="ECO:0000256" key="8">
    <source>
        <dbReference type="ARBA" id="ARBA00023049"/>
    </source>
</evidence>
<keyword evidence="8" id="KW-0482">Metalloprotease</keyword>